<dbReference type="PANTHER" id="PTHR43357">
    <property type="entry name" value="INNER MEMBRANE ABC TRANSPORTER PERMEASE PROTEIN YDCV"/>
    <property type="match status" value="1"/>
</dbReference>
<feature type="transmembrane region" description="Helical" evidence="8">
    <location>
        <begin position="105"/>
        <end position="126"/>
    </location>
</feature>
<feature type="transmembrane region" description="Helical" evidence="8">
    <location>
        <begin position="355"/>
        <end position="375"/>
    </location>
</feature>
<accession>A0A1U7CLK3</accession>
<organism evidence="10 11">
    <name type="scientific">Paludisphaera borealis</name>
    <dbReference type="NCBI Taxonomy" id="1387353"/>
    <lineage>
        <taxon>Bacteria</taxon>
        <taxon>Pseudomonadati</taxon>
        <taxon>Planctomycetota</taxon>
        <taxon>Planctomycetia</taxon>
        <taxon>Isosphaerales</taxon>
        <taxon>Isosphaeraceae</taxon>
        <taxon>Paludisphaera</taxon>
    </lineage>
</organism>
<evidence type="ECO:0000259" key="9">
    <source>
        <dbReference type="PROSITE" id="PS50928"/>
    </source>
</evidence>
<dbReference type="Gene3D" id="1.10.3720.10">
    <property type="entry name" value="MetI-like"/>
    <property type="match status" value="2"/>
</dbReference>
<feature type="transmembrane region" description="Helical" evidence="8">
    <location>
        <begin position="192"/>
        <end position="213"/>
    </location>
</feature>
<keyword evidence="7 8" id="KW-0472">Membrane</keyword>
<evidence type="ECO:0000256" key="8">
    <source>
        <dbReference type="RuleBase" id="RU363032"/>
    </source>
</evidence>
<dbReference type="GO" id="GO:0055085">
    <property type="term" value="P:transmembrane transport"/>
    <property type="evidence" value="ECO:0007669"/>
    <property type="project" value="InterPro"/>
</dbReference>
<proteinExistence type="inferred from homology"/>
<dbReference type="EMBL" id="CP019082">
    <property type="protein sequence ID" value="APW59812.1"/>
    <property type="molecule type" value="Genomic_DNA"/>
</dbReference>
<dbReference type="KEGG" id="pbor:BSF38_01270"/>
<dbReference type="AlphaFoldDB" id="A0A1U7CLK3"/>
<evidence type="ECO:0000256" key="7">
    <source>
        <dbReference type="ARBA" id="ARBA00023136"/>
    </source>
</evidence>
<feature type="transmembrane region" description="Helical" evidence="8">
    <location>
        <begin position="477"/>
        <end position="498"/>
    </location>
</feature>
<evidence type="ECO:0000256" key="6">
    <source>
        <dbReference type="ARBA" id="ARBA00022989"/>
    </source>
</evidence>
<dbReference type="Pfam" id="PF00528">
    <property type="entry name" value="BPD_transp_1"/>
    <property type="match status" value="1"/>
</dbReference>
<evidence type="ECO:0000256" key="4">
    <source>
        <dbReference type="ARBA" id="ARBA00022519"/>
    </source>
</evidence>
<feature type="transmembrane region" description="Helical" evidence="8">
    <location>
        <begin position="72"/>
        <end position="93"/>
    </location>
</feature>
<gene>
    <name evidence="10" type="primary">ycjP</name>
    <name evidence="10" type="ORF">BSF38_01270</name>
</gene>
<feature type="transmembrane region" description="Helical" evidence="8">
    <location>
        <begin position="421"/>
        <end position="442"/>
    </location>
</feature>
<dbReference type="RefSeq" id="WP_076344022.1">
    <property type="nucleotide sequence ID" value="NZ_CP019082.1"/>
</dbReference>
<feature type="transmembrane region" description="Helical" evidence="8">
    <location>
        <begin position="242"/>
        <end position="263"/>
    </location>
</feature>
<keyword evidence="3" id="KW-1003">Cell membrane</keyword>
<dbReference type="InterPro" id="IPR000515">
    <property type="entry name" value="MetI-like"/>
</dbReference>
<evidence type="ECO:0000313" key="11">
    <source>
        <dbReference type="Proteomes" id="UP000186309"/>
    </source>
</evidence>
<evidence type="ECO:0000313" key="10">
    <source>
        <dbReference type="EMBL" id="APW59812.1"/>
    </source>
</evidence>
<dbReference type="CDD" id="cd06261">
    <property type="entry name" value="TM_PBP2"/>
    <property type="match status" value="1"/>
</dbReference>
<dbReference type="GO" id="GO:0005886">
    <property type="term" value="C:plasma membrane"/>
    <property type="evidence" value="ECO:0007669"/>
    <property type="project" value="UniProtKB-SubCell"/>
</dbReference>
<keyword evidence="5 8" id="KW-0812">Transmembrane</keyword>
<dbReference type="InterPro" id="IPR035906">
    <property type="entry name" value="MetI-like_sf"/>
</dbReference>
<sequence length="552" mass="57672">MSAWASWTARALVIVGLAVLIGWPLAATIVEAVGVAETASDSSGGLDPAATAAVVAESGGLARPARLAFETVVLAVASEALALPVGVALALLLFRTDVWGRRPLLFLLGLAAFIPLPLHATAWLGAFGNAGRMQAIGVQPILVGRLGVAVITALAALPWVVLLSGVGLRLVEPELEEGALLDWPAWRVWLGVTLRRSLGAVAASALAVAVLAAGDMTVTDLLQVRTYAEEAYVQFTLGNGPASAAAVAIPPLLVLGTVVLLVCRSLARHAPRRLASAFERSKTWRLGRWRVPLGIFLVALVGNIVALPLYSLIWRAGRVGGRATLGKPPTWSFAGLGGSLRFAFEESVEPLTTSVILSLGAATLTVVLAWAICWLSRASRGWQALTLGGVALTLAAPGPVVGMALLLAYRTVDWVYDSPLIVVFAMSVRALPYAILILWPFLRSLPTEVFEAAAMDGVGPIGEVFRIAIPLSRRATLAAWAVAFVLSLGELPATNLIAPPGVQTISLLIWSLLHTGVESHLAAVALVTLAAIAVAGVVAVWLLQRAVARTRA</sequence>
<name>A0A1U7CLK3_9BACT</name>
<evidence type="ECO:0000256" key="3">
    <source>
        <dbReference type="ARBA" id="ARBA00022475"/>
    </source>
</evidence>
<dbReference type="Proteomes" id="UP000186309">
    <property type="component" value="Chromosome"/>
</dbReference>
<dbReference type="OrthoDB" id="282704at2"/>
<feature type="transmembrane region" description="Helical" evidence="8">
    <location>
        <begin position="146"/>
        <end position="171"/>
    </location>
</feature>
<keyword evidence="4" id="KW-0997">Cell inner membrane</keyword>
<feature type="domain" description="ABC transmembrane type-1" evidence="9">
    <location>
        <begin position="68"/>
        <end position="262"/>
    </location>
</feature>
<evidence type="ECO:0000256" key="5">
    <source>
        <dbReference type="ARBA" id="ARBA00022692"/>
    </source>
</evidence>
<keyword evidence="11" id="KW-1185">Reference proteome</keyword>
<reference evidence="11" key="1">
    <citation type="submission" date="2016-12" db="EMBL/GenBank/DDBJ databases">
        <title>Comparative genomics of four Isosphaeraceae planctomycetes: a common pool of plasmids and glycoside hydrolase genes.</title>
        <authorList>
            <person name="Ivanova A."/>
        </authorList>
    </citation>
    <scope>NUCLEOTIDE SEQUENCE [LARGE SCALE GENOMIC DNA]</scope>
    <source>
        <strain evidence="11">PX4</strain>
    </source>
</reference>
<comment type="similarity">
    <text evidence="8">Belongs to the binding-protein-dependent transport system permease family.</text>
</comment>
<feature type="transmembrane region" description="Helical" evidence="8">
    <location>
        <begin position="521"/>
        <end position="543"/>
    </location>
</feature>
<feature type="domain" description="ABC transmembrane type-1" evidence="9">
    <location>
        <begin position="351"/>
        <end position="539"/>
    </location>
</feature>
<keyword evidence="6 8" id="KW-1133">Transmembrane helix</keyword>
<evidence type="ECO:0000256" key="2">
    <source>
        <dbReference type="ARBA" id="ARBA00022448"/>
    </source>
</evidence>
<comment type="subcellular location">
    <subcellularLocation>
        <location evidence="1">Cell inner membrane</location>
        <topology evidence="1">Multi-pass membrane protein</topology>
    </subcellularLocation>
    <subcellularLocation>
        <location evidence="8">Cell membrane</location>
        <topology evidence="8">Multi-pass membrane protein</topology>
    </subcellularLocation>
</comment>
<protein>
    <submittedName>
        <fullName evidence="10">Inner membrane ABC transporter permease protein YcjP</fullName>
    </submittedName>
</protein>
<dbReference type="SUPFAM" id="SSF161098">
    <property type="entry name" value="MetI-like"/>
    <property type="match status" value="2"/>
</dbReference>
<dbReference type="PROSITE" id="PS50928">
    <property type="entry name" value="ABC_TM1"/>
    <property type="match status" value="2"/>
</dbReference>
<dbReference type="PANTHER" id="PTHR43357:SF3">
    <property type="entry name" value="FE(3+)-TRANSPORT SYSTEM PERMEASE PROTEIN FBPB 2"/>
    <property type="match status" value="1"/>
</dbReference>
<keyword evidence="2 8" id="KW-0813">Transport</keyword>
<evidence type="ECO:0000256" key="1">
    <source>
        <dbReference type="ARBA" id="ARBA00004429"/>
    </source>
</evidence>
<dbReference type="STRING" id="1387353.BSF38_01270"/>
<feature type="transmembrane region" description="Helical" evidence="8">
    <location>
        <begin position="291"/>
        <end position="313"/>
    </location>
</feature>
<feature type="transmembrane region" description="Helical" evidence="8">
    <location>
        <begin position="387"/>
        <end position="409"/>
    </location>
</feature>